<dbReference type="InterPro" id="IPR009665">
    <property type="entry name" value="YyaC"/>
</dbReference>
<reference evidence="2" key="1">
    <citation type="journal article" date="2019" name="Int. J. Syst. Evol. Microbiol.">
        <title>The Global Catalogue of Microorganisms (GCM) 10K type strain sequencing project: providing services to taxonomists for standard genome sequencing and annotation.</title>
        <authorList>
            <consortium name="The Broad Institute Genomics Platform"/>
            <consortium name="The Broad Institute Genome Sequencing Center for Infectious Disease"/>
            <person name="Wu L."/>
            <person name="Ma J."/>
        </authorList>
    </citation>
    <scope>NUCLEOTIDE SEQUENCE [LARGE SCALE GENOMIC DNA]</scope>
    <source>
        <strain evidence="2">JCM 4738</strain>
    </source>
</reference>
<proteinExistence type="predicted"/>
<evidence type="ECO:0000313" key="1">
    <source>
        <dbReference type="EMBL" id="MFC7364297.1"/>
    </source>
</evidence>
<dbReference type="Proteomes" id="UP001596483">
    <property type="component" value="Unassembled WGS sequence"/>
</dbReference>
<dbReference type="Pfam" id="PF06866">
    <property type="entry name" value="DUF1256"/>
    <property type="match status" value="1"/>
</dbReference>
<keyword evidence="1" id="KW-0645">Protease</keyword>
<gene>
    <name evidence="1" type="primary">yyaC</name>
    <name evidence="1" type="ORF">ACFQQH_03860</name>
</gene>
<dbReference type="GO" id="GO:0008233">
    <property type="term" value="F:peptidase activity"/>
    <property type="evidence" value="ECO:0007669"/>
    <property type="project" value="UniProtKB-KW"/>
</dbReference>
<keyword evidence="2" id="KW-1185">Reference proteome</keyword>
<evidence type="ECO:0000313" key="2">
    <source>
        <dbReference type="Proteomes" id="UP001596483"/>
    </source>
</evidence>
<dbReference type="RefSeq" id="WP_232524078.1">
    <property type="nucleotide sequence ID" value="NZ_JBHTCT010000007.1"/>
</dbReference>
<dbReference type="NCBIfam" id="TIGR02841">
    <property type="entry name" value="spore_YyaC"/>
    <property type="match status" value="1"/>
</dbReference>
<organism evidence="1 2">
    <name type="scientific">Bhargavaea changchunensis</name>
    <dbReference type="NCBI Taxonomy" id="2134037"/>
    <lineage>
        <taxon>Bacteria</taxon>
        <taxon>Bacillati</taxon>
        <taxon>Bacillota</taxon>
        <taxon>Bacilli</taxon>
        <taxon>Bacillales</taxon>
        <taxon>Caryophanaceae</taxon>
        <taxon>Bhargavaea</taxon>
    </lineage>
</organism>
<sequence>MFPFIQRRKTIQTAESRFSYRYAAHSPEADMLADIASELALLHRSHSGDIVFLCIGSDRSTGDSYGPFVGKMLKDQQFPHPVYGTIEEPVHALNLKKVLGEIRGRYTDPLIVSIDACLGDTHQIGSILFNDGPLIPGYAIQNPLPGVGDCHFKGVVNHLDPYFPADSLNNTRLDTVLRLAEITSGIIVDSTRQSILEVREEIV</sequence>
<protein>
    <submittedName>
        <fullName evidence="1">Spore protease YyaC</fullName>
    </submittedName>
</protein>
<dbReference type="SUPFAM" id="SSF53163">
    <property type="entry name" value="HybD-like"/>
    <property type="match status" value="1"/>
</dbReference>
<accession>A0ABW2NAG7</accession>
<name>A0ABW2NAG7_9BACL</name>
<dbReference type="GO" id="GO:0006508">
    <property type="term" value="P:proteolysis"/>
    <property type="evidence" value="ECO:0007669"/>
    <property type="project" value="UniProtKB-KW"/>
</dbReference>
<comment type="caution">
    <text evidence="1">The sequence shown here is derived from an EMBL/GenBank/DDBJ whole genome shotgun (WGS) entry which is preliminary data.</text>
</comment>
<dbReference type="InterPro" id="IPR023430">
    <property type="entry name" value="Pept_HybD-like_dom_sf"/>
</dbReference>
<dbReference type="EMBL" id="JBHTCT010000007">
    <property type="protein sequence ID" value="MFC7364297.1"/>
    <property type="molecule type" value="Genomic_DNA"/>
</dbReference>
<keyword evidence="1" id="KW-0378">Hydrolase</keyword>